<dbReference type="Proteomes" id="UP000759590">
    <property type="component" value="Unassembled WGS sequence"/>
</dbReference>
<proteinExistence type="predicted"/>
<protein>
    <submittedName>
        <fullName evidence="1">Uncharacterized protein</fullName>
    </submittedName>
</protein>
<comment type="caution">
    <text evidence="1">The sequence shown here is derived from an EMBL/GenBank/DDBJ whole genome shotgun (WGS) entry which is preliminary data.</text>
</comment>
<sequence length="65" mass="7686">MPRKIQATLTKDMYDHVEAIKEYGGYRSVSEVVNKALEKLVNEHAHNEIYKYYLQKVRDGREVTE</sequence>
<name>A0A943ACM4_STRMT</name>
<dbReference type="RefSeq" id="WP_261030229.1">
    <property type="nucleotide sequence ID" value="NZ_JBHVEF010000002.1"/>
</dbReference>
<dbReference type="SUPFAM" id="SSF47598">
    <property type="entry name" value="Ribbon-helix-helix"/>
    <property type="match status" value="1"/>
</dbReference>
<evidence type="ECO:0000313" key="2">
    <source>
        <dbReference type="Proteomes" id="UP000759590"/>
    </source>
</evidence>
<dbReference type="EMBL" id="JAGZLW010000005">
    <property type="protein sequence ID" value="MBS4947516.1"/>
    <property type="molecule type" value="Genomic_DNA"/>
</dbReference>
<evidence type="ECO:0000313" key="1">
    <source>
        <dbReference type="EMBL" id="MBS4947516.1"/>
    </source>
</evidence>
<dbReference type="GO" id="GO:0006355">
    <property type="term" value="P:regulation of DNA-templated transcription"/>
    <property type="evidence" value="ECO:0007669"/>
    <property type="project" value="InterPro"/>
</dbReference>
<dbReference type="InterPro" id="IPR010985">
    <property type="entry name" value="Ribbon_hlx_hlx"/>
</dbReference>
<gene>
    <name evidence="1" type="ORF">KHZ51_02210</name>
</gene>
<accession>A0A943ACM4</accession>
<reference evidence="1" key="1">
    <citation type="submission" date="2021-02" db="EMBL/GenBank/DDBJ databases">
        <title>Infant gut strain persistence is associated with maternal origin, phylogeny, and functional potential including surface adhesion and iron acquisition.</title>
        <authorList>
            <person name="Lou Y.C."/>
        </authorList>
    </citation>
    <scope>NUCLEOTIDE SEQUENCE</scope>
    <source>
        <strain evidence="1">L3_114_025G1_dasL3_114_025G1_concoct_29</strain>
    </source>
</reference>
<organism evidence="1 2">
    <name type="scientific">Streptococcus mitis</name>
    <dbReference type="NCBI Taxonomy" id="28037"/>
    <lineage>
        <taxon>Bacteria</taxon>
        <taxon>Bacillati</taxon>
        <taxon>Bacillota</taxon>
        <taxon>Bacilli</taxon>
        <taxon>Lactobacillales</taxon>
        <taxon>Streptococcaceae</taxon>
        <taxon>Streptococcus</taxon>
        <taxon>Streptococcus mitis group</taxon>
    </lineage>
</organism>
<dbReference type="AlphaFoldDB" id="A0A943ACM4"/>